<comment type="similarity">
    <text evidence="2">Belongs to the protein kinase superfamily. Ser/Thr protein kinase family.</text>
</comment>
<organism evidence="15">
    <name type="scientific">Sesamum calycinum</name>
    <dbReference type="NCBI Taxonomy" id="2727403"/>
    <lineage>
        <taxon>Eukaryota</taxon>
        <taxon>Viridiplantae</taxon>
        <taxon>Streptophyta</taxon>
        <taxon>Embryophyta</taxon>
        <taxon>Tracheophyta</taxon>
        <taxon>Spermatophyta</taxon>
        <taxon>Magnoliopsida</taxon>
        <taxon>eudicotyledons</taxon>
        <taxon>Gunneridae</taxon>
        <taxon>Pentapetalae</taxon>
        <taxon>asterids</taxon>
        <taxon>lamiids</taxon>
        <taxon>Lamiales</taxon>
        <taxon>Pedaliaceae</taxon>
        <taxon>Sesamum</taxon>
    </lineage>
</organism>
<dbReference type="GO" id="GO:0010183">
    <property type="term" value="P:pollen tube guidance"/>
    <property type="evidence" value="ECO:0007669"/>
    <property type="project" value="UniProtKB-ARBA"/>
</dbReference>
<keyword evidence="3" id="KW-1003">Cell membrane</keyword>
<reference evidence="15" key="1">
    <citation type="submission" date="2020-06" db="EMBL/GenBank/DDBJ databases">
        <authorList>
            <person name="Li T."/>
            <person name="Hu X."/>
            <person name="Zhang T."/>
            <person name="Song X."/>
            <person name="Zhang H."/>
            <person name="Dai N."/>
            <person name="Sheng W."/>
            <person name="Hou X."/>
            <person name="Wei L."/>
        </authorList>
    </citation>
    <scope>NUCLEOTIDE SEQUENCE</scope>
    <source>
        <strain evidence="15">KEN8</strain>
        <tissue evidence="15">Leaf</tissue>
    </source>
</reference>
<dbReference type="GO" id="GO:0004674">
    <property type="term" value="F:protein serine/threonine kinase activity"/>
    <property type="evidence" value="ECO:0007669"/>
    <property type="project" value="UniProtKB-KW"/>
</dbReference>
<feature type="compositionally biased region" description="Basic and acidic residues" evidence="13">
    <location>
        <begin position="377"/>
        <end position="423"/>
    </location>
</feature>
<keyword evidence="9" id="KW-0472">Membrane</keyword>
<dbReference type="InterPro" id="IPR008271">
    <property type="entry name" value="Ser/Thr_kinase_AS"/>
</dbReference>
<dbReference type="Pfam" id="PF07714">
    <property type="entry name" value="PK_Tyr_Ser-Thr"/>
    <property type="match status" value="1"/>
</dbReference>
<dbReference type="GO" id="GO:0090404">
    <property type="term" value="C:pollen tube tip"/>
    <property type="evidence" value="ECO:0007669"/>
    <property type="project" value="UniProtKB-ARBA"/>
</dbReference>
<dbReference type="SUPFAM" id="SSF56112">
    <property type="entry name" value="Protein kinase-like (PK-like)"/>
    <property type="match status" value="1"/>
</dbReference>
<feature type="binding site" evidence="11">
    <location>
        <position position="111"/>
    </location>
    <ligand>
        <name>ATP</name>
        <dbReference type="ChEBI" id="CHEBI:30616"/>
    </ligand>
</feature>
<dbReference type="FunFam" id="1.10.510.10:FF:000032">
    <property type="entry name" value="Serine/threonine-protein kinase PBS1"/>
    <property type="match status" value="1"/>
</dbReference>
<keyword evidence="8 11" id="KW-0067">ATP-binding</keyword>
<dbReference type="GO" id="GO:0005886">
    <property type="term" value="C:plasma membrane"/>
    <property type="evidence" value="ECO:0007669"/>
    <property type="project" value="UniProtKB-SubCell"/>
</dbReference>
<keyword evidence="7 15" id="KW-0418">Kinase</keyword>
<feature type="compositionally biased region" description="Basic and acidic residues" evidence="13">
    <location>
        <begin position="8"/>
        <end position="28"/>
    </location>
</feature>
<reference evidence="15" key="2">
    <citation type="journal article" date="2024" name="Plant">
        <title>Genomic evolution and insights into agronomic trait innovations of Sesamum species.</title>
        <authorList>
            <person name="Miao H."/>
            <person name="Wang L."/>
            <person name="Qu L."/>
            <person name="Liu H."/>
            <person name="Sun Y."/>
            <person name="Le M."/>
            <person name="Wang Q."/>
            <person name="Wei S."/>
            <person name="Zheng Y."/>
            <person name="Lin W."/>
            <person name="Duan Y."/>
            <person name="Cao H."/>
            <person name="Xiong S."/>
            <person name="Wang X."/>
            <person name="Wei L."/>
            <person name="Li C."/>
            <person name="Ma Q."/>
            <person name="Ju M."/>
            <person name="Zhao R."/>
            <person name="Li G."/>
            <person name="Mu C."/>
            <person name="Tian Q."/>
            <person name="Mei H."/>
            <person name="Zhang T."/>
            <person name="Gao T."/>
            <person name="Zhang H."/>
        </authorList>
    </citation>
    <scope>NUCLEOTIDE SEQUENCE</scope>
    <source>
        <strain evidence="15">KEN8</strain>
    </source>
</reference>
<evidence type="ECO:0000256" key="9">
    <source>
        <dbReference type="ARBA" id="ARBA00023136"/>
    </source>
</evidence>
<comment type="caution">
    <text evidence="15">The sequence shown here is derived from an EMBL/GenBank/DDBJ whole genome shotgun (WGS) entry which is preliminary data.</text>
</comment>
<dbReference type="AlphaFoldDB" id="A0AAW2PRW9"/>
<evidence type="ECO:0000256" key="1">
    <source>
        <dbReference type="ARBA" id="ARBA00004193"/>
    </source>
</evidence>
<gene>
    <name evidence="15" type="ORF">Scaly_1458000</name>
</gene>
<feature type="compositionally biased region" description="Low complexity" evidence="13">
    <location>
        <begin position="29"/>
        <end position="40"/>
    </location>
</feature>
<accession>A0AAW2PRW9</accession>
<keyword evidence="10" id="KW-0449">Lipoprotein</keyword>
<dbReference type="Gene3D" id="3.30.200.20">
    <property type="entry name" value="Phosphorylase Kinase, domain 1"/>
    <property type="match status" value="1"/>
</dbReference>
<dbReference type="PROSITE" id="PS00107">
    <property type="entry name" value="PROTEIN_KINASE_ATP"/>
    <property type="match status" value="1"/>
</dbReference>
<keyword evidence="5" id="KW-0808">Transferase</keyword>
<sequence>MGCFPCFDSREEEKLNPHKERDDHREVHPSIPSSISKLSSGGDRLKSRSNVGPRKEASGLKDLPDAQIAAQTFTFRELANATNNFRPECFLGEGGFGRVYKGGFPMIVAVKQLDRNGLQGNREFLVEVLMLSLLHHPNLVNLLGYCADGDQRLLVYEFMPLGSLEDHLHDLPPDKEPLDWNTRMKIAAGAAKGLEYLHDKANPPVIYRDFKSSNILLGEGYSPKLSDFGLAKLGPTGDKSHVSTRVMGTYGYCAPEYAMTGQLTVKSDVYSFGVVFLELITGRKAIDSTLPQGEQNLVAWARPLFNDRRKFAKLADPRLQGKFPMRGLYQALAVASMCIQEQAAARPLIGDVVTALSYLANQAYDPTLAPGHSSRTAGDKDDRSKDERGGKISRNEEGGASGRKWDLEGSERDDSPRETAKILNRDLERERAVAEAKMWGENWREKRRQNALGSFDGTNG</sequence>
<feature type="region of interest" description="Disordered" evidence="13">
    <location>
        <begin position="1"/>
        <end position="60"/>
    </location>
</feature>
<evidence type="ECO:0000256" key="10">
    <source>
        <dbReference type="ARBA" id="ARBA00023288"/>
    </source>
</evidence>
<dbReference type="PROSITE" id="PS00108">
    <property type="entry name" value="PROTEIN_KINASE_ST"/>
    <property type="match status" value="1"/>
</dbReference>
<evidence type="ECO:0000256" key="4">
    <source>
        <dbReference type="ARBA" id="ARBA00022527"/>
    </source>
</evidence>
<dbReference type="GO" id="GO:0005524">
    <property type="term" value="F:ATP binding"/>
    <property type="evidence" value="ECO:0007669"/>
    <property type="project" value="UniProtKB-UniRule"/>
</dbReference>
<evidence type="ECO:0000256" key="8">
    <source>
        <dbReference type="ARBA" id="ARBA00022840"/>
    </source>
</evidence>
<comment type="subcellular location">
    <subcellularLocation>
        <location evidence="1">Cell membrane</location>
        <topology evidence="1">Lipid-anchor</topology>
    </subcellularLocation>
</comment>
<evidence type="ECO:0000256" key="13">
    <source>
        <dbReference type="SAM" id="MobiDB-lite"/>
    </source>
</evidence>
<evidence type="ECO:0000256" key="11">
    <source>
        <dbReference type="PROSITE-ProRule" id="PRU10141"/>
    </source>
</evidence>
<dbReference type="FunFam" id="3.30.200.20:FF:000266">
    <property type="entry name" value="probable serine/threonine-protein kinase RLCKVII"/>
    <property type="match status" value="1"/>
</dbReference>
<dbReference type="InterPro" id="IPR001245">
    <property type="entry name" value="Ser-Thr/Tyr_kinase_cat_dom"/>
</dbReference>
<evidence type="ECO:0000259" key="14">
    <source>
        <dbReference type="PROSITE" id="PS50011"/>
    </source>
</evidence>
<keyword evidence="4 12" id="KW-0723">Serine/threonine-protein kinase</keyword>
<evidence type="ECO:0000256" key="12">
    <source>
        <dbReference type="RuleBase" id="RU000304"/>
    </source>
</evidence>
<proteinExistence type="inferred from homology"/>
<evidence type="ECO:0000256" key="3">
    <source>
        <dbReference type="ARBA" id="ARBA00022475"/>
    </source>
</evidence>
<name>A0AAW2PRW9_9LAMI</name>
<dbReference type="InterPro" id="IPR011009">
    <property type="entry name" value="Kinase-like_dom_sf"/>
</dbReference>
<dbReference type="InterPro" id="IPR017441">
    <property type="entry name" value="Protein_kinase_ATP_BS"/>
</dbReference>
<dbReference type="PANTHER" id="PTHR47985">
    <property type="entry name" value="OS07G0668900 PROTEIN"/>
    <property type="match status" value="1"/>
</dbReference>
<evidence type="ECO:0000256" key="6">
    <source>
        <dbReference type="ARBA" id="ARBA00022741"/>
    </source>
</evidence>
<dbReference type="InterPro" id="IPR000719">
    <property type="entry name" value="Prot_kinase_dom"/>
</dbReference>
<feature type="domain" description="Protein kinase" evidence="14">
    <location>
        <begin position="85"/>
        <end position="359"/>
    </location>
</feature>
<dbReference type="Gene3D" id="1.10.510.10">
    <property type="entry name" value="Transferase(Phosphotransferase) domain 1"/>
    <property type="match status" value="1"/>
</dbReference>
<feature type="region of interest" description="Disordered" evidence="13">
    <location>
        <begin position="367"/>
        <end position="423"/>
    </location>
</feature>
<evidence type="ECO:0000256" key="2">
    <source>
        <dbReference type="ARBA" id="ARBA00008684"/>
    </source>
</evidence>
<dbReference type="CDD" id="cd14066">
    <property type="entry name" value="STKc_IRAK"/>
    <property type="match status" value="1"/>
</dbReference>
<protein>
    <submittedName>
        <fullName evidence="15">Serine/threonine-protein kinase PBS1</fullName>
    </submittedName>
</protein>
<keyword evidence="6 11" id="KW-0547">Nucleotide-binding</keyword>
<dbReference type="PANTHER" id="PTHR47985:SF44">
    <property type="entry name" value="SERINE_THREONINE-PROTEIN KINASE PBS1"/>
    <property type="match status" value="1"/>
</dbReference>
<dbReference type="PROSITE" id="PS50011">
    <property type="entry name" value="PROTEIN_KINASE_DOM"/>
    <property type="match status" value="1"/>
</dbReference>
<evidence type="ECO:0000256" key="7">
    <source>
        <dbReference type="ARBA" id="ARBA00022777"/>
    </source>
</evidence>
<evidence type="ECO:0000256" key="5">
    <source>
        <dbReference type="ARBA" id="ARBA00022679"/>
    </source>
</evidence>
<evidence type="ECO:0000313" key="15">
    <source>
        <dbReference type="EMBL" id="KAL0357723.1"/>
    </source>
</evidence>
<dbReference type="EMBL" id="JACGWM010000008">
    <property type="protein sequence ID" value="KAL0357723.1"/>
    <property type="molecule type" value="Genomic_DNA"/>
</dbReference>